<dbReference type="GO" id="GO:0009246">
    <property type="term" value="P:enterobacterial common antigen biosynthetic process"/>
    <property type="evidence" value="ECO:0007669"/>
    <property type="project" value="TreeGrafter"/>
</dbReference>
<evidence type="ECO:0000259" key="8">
    <source>
        <dbReference type="Pfam" id="PF01757"/>
    </source>
</evidence>
<dbReference type="GO" id="GO:0005886">
    <property type="term" value="C:plasma membrane"/>
    <property type="evidence" value="ECO:0007669"/>
    <property type="project" value="UniProtKB-SubCell"/>
</dbReference>
<feature type="transmembrane region" description="Helical" evidence="7">
    <location>
        <begin position="245"/>
        <end position="265"/>
    </location>
</feature>
<dbReference type="GO" id="GO:0016787">
    <property type="term" value="F:hydrolase activity"/>
    <property type="evidence" value="ECO:0007669"/>
    <property type="project" value="UniProtKB-KW"/>
</dbReference>
<keyword evidence="4 7" id="KW-0812">Transmembrane</keyword>
<keyword evidence="3" id="KW-1003">Cell membrane</keyword>
<name>A0A1H6KHF8_RUMFL</name>
<evidence type="ECO:0000313" key="9">
    <source>
        <dbReference type="EMBL" id="SEH74984.1"/>
    </source>
</evidence>
<keyword evidence="6 7" id="KW-0472">Membrane</keyword>
<feature type="transmembrane region" description="Helical" evidence="7">
    <location>
        <begin position="52"/>
        <end position="68"/>
    </location>
</feature>
<feature type="transmembrane region" description="Helical" evidence="7">
    <location>
        <begin position="117"/>
        <end position="143"/>
    </location>
</feature>
<dbReference type="EMBL" id="FNWV01000009">
    <property type="protein sequence ID" value="SEH74984.1"/>
    <property type="molecule type" value="Genomic_DNA"/>
</dbReference>
<protein>
    <submittedName>
        <fullName evidence="9">Peptidoglycan/LPS O-acetylase OafA/YrhL, contains acyltransferase and SGNH-hydrolase domains</fullName>
    </submittedName>
</protein>
<keyword evidence="9" id="KW-0378">Hydrolase</keyword>
<keyword evidence="9" id="KW-0808">Transferase</keyword>
<keyword evidence="5 7" id="KW-1133">Transmembrane helix</keyword>
<evidence type="ECO:0000313" key="10">
    <source>
        <dbReference type="Proteomes" id="UP000183190"/>
    </source>
</evidence>
<evidence type="ECO:0000256" key="3">
    <source>
        <dbReference type="ARBA" id="ARBA00022475"/>
    </source>
</evidence>
<accession>A0A1H6KHF8</accession>
<dbReference type="PANTHER" id="PTHR40074">
    <property type="entry name" value="O-ACETYLTRANSFERASE WECH"/>
    <property type="match status" value="1"/>
</dbReference>
<dbReference type="Proteomes" id="UP000183190">
    <property type="component" value="Unassembled WGS sequence"/>
</dbReference>
<organism evidence="9 10">
    <name type="scientific">Ruminococcus flavefaciens</name>
    <dbReference type="NCBI Taxonomy" id="1265"/>
    <lineage>
        <taxon>Bacteria</taxon>
        <taxon>Bacillati</taxon>
        <taxon>Bacillota</taxon>
        <taxon>Clostridia</taxon>
        <taxon>Eubacteriales</taxon>
        <taxon>Oscillospiraceae</taxon>
        <taxon>Ruminococcus</taxon>
    </lineage>
</organism>
<reference evidence="9 10" key="1">
    <citation type="submission" date="2016-10" db="EMBL/GenBank/DDBJ databases">
        <authorList>
            <person name="de Groot N.N."/>
        </authorList>
    </citation>
    <scope>NUCLEOTIDE SEQUENCE [LARGE SCALE GENOMIC DNA]</scope>
    <source>
        <strain evidence="9 10">YAD2003</strain>
    </source>
</reference>
<dbReference type="InterPro" id="IPR002656">
    <property type="entry name" value="Acyl_transf_3_dom"/>
</dbReference>
<keyword evidence="9" id="KW-0012">Acyltransferase</keyword>
<feature type="transmembrane region" description="Helical" evidence="7">
    <location>
        <begin position="186"/>
        <end position="202"/>
    </location>
</feature>
<feature type="transmembrane region" description="Helical" evidence="7">
    <location>
        <begin position="272"/>
        <end position="293"/>
    </location>
</feature>
<comment type="subcellular location">
    <subcellularLocation>
        <location evidence="1">Cell membrane</location>
        <topology evidence="1">Multi-pass membrane protein</topology>
    </subcellularLocation>
</comment>
<feature type="domain" description="Acyltransferase 3" evidence="8">
    <location>
        <begin position="20"/>
        <end position="328"/>
    </location>
</feature>
<gene>
    <name evidence="9" type="ORF">SAMN02910265_02478</name>
</gene>
<dbReference type="AlphaFoldDB" id="A0A1H6KHF8"/>
<feature type="transmembrane region" description="Helical" evidence="7">
    <location>
        <begin position="88"/>
        <end position="105"/>
    </location>
</feature>
<dbReference type="PANTHER" id="PTHR40074:SF2">
    <property type="entry name" value="O-ACETYLTRANSFERASE WECH"/>
    <property type="match status" value="1"/>
</dbReference>
<dbReference type="OrthoDB" id="9806160at2"/>
<proteinExistence type="inferred from homology"/>
<feature type="transmembrane region" description="Helical" evidence="7">
    <location>
        <begin position="12"/>
        <end position="32"/>
    </location>
</feature>
<feature type="transmembrane region" description="Helical" evidence="7">
    <location>
        <begin position="313"/>
        <end position="331"/>
    </location>
</feature>
<dbReference type="Pfam" id="PF01757">
    <property type="entry name" value="Acyl_transf_3"/>
    <property type="match status" value="1"/>
</dbReference>
<comment type="similarity">
    <text evidence="2">Belongs to the acyltransferase 3 family.</text>
</comment>
<evidence type="ECO:0000256" key="1">
    <source>
        <dbReference type="ARBA" id="ARBA00004651"/>
    </source>
</evidence>
<feature type="transmembrane region" description="Helical" evidence="7">
    <location>
        <begin position="155"/>
        <end position="180"/>
    </location>
</feature>
<evidence type="ECO:0000256" key="5">
    <source>
        <dbReference type="ARBA" id="ARBA00022989"/>
    </source>
</evidence>
<feature type="transmembrane region" description="Helical" evidence="7">
    <location>
        <begin position="214"/>
        <end position="233"/>
    </location>
</feature>
<evidence type="ECO:0000256" key="2">
    <source>
        <dbReference type="ARBA" id="ARBA00007400"/>
    </source>
</evidence>
<sequence>MKKLRVALSDALHFRTEIMGIAAIWVMLLHIFSELYPEIHIPLLHIVIERGNLGVDIFLLFSGIGLYFSQSKNSDVKQFYLKRMKRVVVPWIILSAPYWAIMTVINHESIPDFFINLFGLSFWIKGLATVWYVALIIILYLLYPLIFRIQQKYGTMAIICIIVFCLMGNILLLFAAPGYYEKVDLALARVPVFLIGSIWGKVCRDQKSENKLEMCWIVVYGAASVLCFLASSAVSHNSRSVGRLLYFLGGTGVGIFIIILLSIVFTKWKLSLFKSVFAFMGKMSLELYLLHVFVRNLTAKSGIGDGSSSMMKVVIMTGVFAVSVLLAYGYCKASLFFRKEEKKS</sequence>
<evidence type="ECO:0000256" key="4">
    <source>
        <dbReference type="ARBA" id="ARBA00022692"/>
    </source>
</evidence>
<evidence type="ECO:0000256" key="6">
    <source>
        <dbReference type="ARBA" id="ARBA00023136"/>
    </source>
</evidence>
<evidence type="ECO:0000256" key="7">
    <source>
        <dbReference type="SAM" id="Phobius"/>
    </source>
</evidence>
<dbReference type="GO" id="GO:0016413">
    <property type="term" value="F:O-acetyltransferase activity"/>
    <property type="evidence" value="ECO:0007669"/>
    <property type="project" value="TreeGrafter"/>
</dbReference>